<gene>
    <name evidence="4" type="ORF">DF222_08565</name>
</gene>
<dbReference type="OrthoDB" id="9796554at2"/>
<evidence type="ECO:0000313" key="5">
    <source>
        <dbReference type="Proteomes" id="UP000244989"/>
    </source>
</evidence>
<dbReference type="PROSITE" id="PS51352">
    <property type="entry name" value="THIOREDOXIN_2"/>
    <property type="match status" value="1"/>
</dbReference>
<proteinExistence type="predicted"/>
<dbReference type="Proteomes" id="UP000244989">
    <property type="component" value="Unassembled WGS sequence"/>
</dbReference>
<sequence length="190" mass="19716">MISVIVGIVVTIAVAVGAVMLIGDTEGADDEAAATDEATQAVPGGGVVKRPQCPSTGVGGIELDCLGAETGPEPNDEGVSVVNIWAWWCAPCREELPHIEAFAEQNPEYTVVGVHADQAAGRGAALLNELDVDLPSYQDDDNTFAGALGLPGVIPITVVFVDGEQIDYFPTPFASVEEIERAVDNALAEV</sequence>
<dbReference type="SUPFAM" id="SSF52833">
    <property type="entry name" value="Thioredoxin-like"/>
    <property type="match status" value="1"/>
</dbReference>
<evidence type="ECO:0000256" key="2">
    <source>
        <dbReference type="ARBA" id="ARBA00022748"/>
    </source>
</evidence>
<protein>
    <submittedName>
        <fullName evidence="4">TlpA family protein disulfide reductase</fullName>
    </submittedName>
</protein>
<name>A0A2U1T5H0_9CORY</name>
<dbReference type="KEGG" id="cyz:C3B44_00965"/>
<feature type="domain" description="Thioredoxin" evidence="3">
    <location>
        <begin position="28"/>
        <end position="188"/>
    </location>
</feature>
<comment type="caution">
    <text evidence="4">The sequence shown here is derived from an EMBL/GenBank/DDBJ whole genome shotgun (WGS) entry which is preliminary data.</text>
</comment>
<dbReference type="EMBL" id="QEEZ01000016">
    <property type="protein sequence ID" value="PWC01250.1"/>
    <property type="molecule type" value="Genomic_DNA"/>
</dbReference>
<evidence type="ECO:0000259" key="3">
    <source>
        <dbReference type="PROSITE" id="PS51352"/>
    </source>
</evidence>
<dbReference type="InterPro" id="IPR013740">
    <property type="entry name" value="Redoxin"/>
</dbReference>
<accession>A0A2U1T5H0</accession>
<dbReference type="AlphaFoldDB" id="A0A2U1T5H0"/>
<dbReference type="GO" id="GO:0030313">
    <property type="term" value="C:cell envelope"/>
    <property type="evidence" value="ECO:0007669"/>
    <property type="project" value="UniProtKB-SubCell"/>
</dbReference>
<dbReference type="PROSITE" id="PS00194">
    <property type="entry name" value="THIOREDOXIN_1"/>
    <property type="match status" value="1"/>
</dbReference>
<dbReference type="InterPro" id="IPR013766">
    <property type="entry name" value="Thioredoxin_domain"/>
</dbReference>
<organism evidence="4 5">
    <name type="scientific">Corynebacterium yudongzhengii</name>
    <dbReference type="NCBI Taxonomy" id="2080740"/>
    <lineage>
        <taxon>Bacteria</taxon>
        <taxon>Bacillati</taxon>
        <taxon>Actinomycetota</taxon>
        <taxon>Actinomycetes</taxon>
        <taxon>Mycobacteriales</taxon>
        <taxon>Corynebacteriaceae</taxon>
        <taxon>Corynebacterium</taxon>
    </lineage>
</organism>
<dbReference type="Pfam" id="PF08534">
    <property type="entry name" value="Redoxin"/>
    <property type="match status" value="1"/>
</dbReference>
<reference evidence="5" key="1">
    <citation type="submission" date="2018-04" db="EMBL/GenBank/DDBJ databases">
        <authorList>
            <person name="Liu S."/>
            <person name="Wang Z."/>
            <person name="Li J."/>
        </authorList>
    </citation>
    <scope>NUCLEOTIDE SEQUENCE [LARGE SCALE GENOMIC DNA]</scope>
    <source>
        <strain evidence="5">2189</strain>
    </source>
</reference>
<dbReference type="Gene3D" id="3.40.30.10">
    <property type="entry name" value="Glutaredoxin"/>
    <property type="match status" value="1"/>
</dbReference>
<dbReference type="CDD" id="cd02966">
    <property type="entry name" value="TlpA_like_family"/>
    <property type="match status" value="1"/>
</dbReference>
<comment type="subcellular location">
    <subcellularLocation>
        <location evidence="1">Cell envelope</location>
    </subcellularLocation>
</comment>
<evidence type="ECO:0000256" key="1">
    <source>
        <dbReference type="ARBA" id="ARBA00004196"/>
    </source>
</evidence>
<evidence type="ECO:0000313" key="4">
    <source>
        <dbReference type="EMBL" id="PWC01250.1"/>
    </source>
</evidence>
<keyword evidence="2" id="KW-0201">Cytochrome c-type biogenesis</keyword>
<dbReference type="InterPro" id="IPR017937">
    <property type="entry name" value="Thioredoxin_CS"/>
</dbReference>
<keyword evidence="5" id="KW-1185">Reference proteome</keyword>
<dbReference type="GO" id="GO:0016491">
    <property type="term" value="F:oxidoreductase activity"/>
    <property type="evidence" value="ECO:0007669"/>
    <property type="project" value="InterPro"/>
</dbReference>
<dbReference type="InterPro" id="IPR036249">
    <property type="entry name" value="Thioredoxin-like_sf"/>
</dbReference>
<dbReference type="GO" id="GO:0017004">
    <property type="term" value="P:cytochrome complex assembly"/>
    <property type="evidence" value="ECO:0007669"/>
    <property type="project" value="UniProtKB-KW"/>
</dbReference>